<feature type="transmembrane region" description="Helical" evidence="1">
    <location>
        <begin position="6"/>
        <end position="27"/>
    </location>
</feature>
<evidence type="ECO:0000313" key="3">
    <source>
        <dbReference type="Proteomes" id="UP001208651"/>
    </source>
</evidence>
<proteinExistence type="predicted"/>
<protein>
    <submittedName>
        <fullName evidence="2">Uncharacterized protein</fullName>
    </submittedName>
</protein>
<dbReference type="AlphaFoldDB" id="A0AAW5RVU5"/>
<keyword evidence="1" id="KW-0812">Transmembrane</keyword>
<evidence type="ECO:0000256" key="1">
    <source>
        <dbReference type="SAM" id="Phobius"/>
    </source>
</evidence>
<reference evidence="2" key="1">
    <citation type="submission" date="2022-01" db="EMBL/GenBank/DDBJ databases">
        <title>Comparison of Fish pathogen Aeromonas spp.</title>
        <authorList>
            <person name="Dubey S."/>
            <person name="Sorum H."/>
            <person name="Munangandu H.M."/>
        </authorList>
    </citation>
    <scope>NUCLEOTIDE SEQUENCE</scope>
    <source>
        <strain evidence="2">SD/21-15</strain>
    </source>
</reference>
<keyword evidence="1" id="KW-0472">Membrane</keyword>
<feature type="non-terminal residue" evidence="2">
    <location>
        <position position="234"/>
    </location>
</feature>
<name>A0AAW5RVU5_AERME</name>
<accession>A0AAW5RVU5</accession>
<organism evidence="2 3">
    <name type="scientific">Aeromonas media</name>
    <dbReference type="NCBI Taxonomy" id="651"/>
    <lineage>
        <taxon>Bacteria</taxon>
        <taxon>Pseudomonadati</taxon>
        <taxon>Pseudomonadota</taxon>
        <taxon>Gammaproteobacteria</taxon>
        <taxon>Aeromonadales</taxon>
        <taxon>Aeromonadaceae</taxon>
        <taxon>Aeromonas</taxon>
    </lineage>
</organism>
<evidence type="ECO:0000313" key="2">
    <source>
        <dbReference type="EMBL" id="MCV3290977.1"/>
    </source>
</evidence>
<dbReference type="RefSeq" id="WP_263686718.1">
    <property type="nucleotide sequence ID" value="NZ_JAJVCY010000115.1"/>
</dbReference>
<dbReference type="Proteomes" id="UP001208651">
    <property type="component" value="Unassembled WGS sequence"/>
</dbReference>
<gene>
    <name evidence="2" type="ORF">LZT28_22640</name>
</gene>
<dbReference type="EMBL" id="JAJVCY010000115">
    <property type="protein sequence ID" value="MCV3290977.1"/>
    <property type="molecule type" value="Genomic_DNA"/>
</dbReference>
<sequence>MAELTIGAIITIAMAGASMAMSAFTLIGSKPGAMGAEDPGVAVNRKGSDSPKIIAWGDTRIPAVRTYTNVNNNDSEMLVQQYSLGWGPMKSVEEIFIDGVPYFKTSGDKSNVWTTKGAEFPNVQIGIRRGLATETAWSQIISNSDGELSNKHRGDRTGSVSLLVQRQVNMSGDNNVRFISPQVSIEALVQGNAVVDPRFDPALLGAADMTKRKWVDGSVISYRNPALCLLTYCL</sequence>
<keyword evidence="1" id="KW-1133">Transmembrane helix</keyword>
<comment type="caution">
    <text evidence="2">The sequence shown here is derived from an EMBL/GenBank/DDBJ whole genome shotgun (WGS) entry which is preliminary data.</text>
</comment>